<feature type="domain" description="Glycosyl hydrolase family 13 catalytic" evidence="5">
    <location>
        <begin position="129"/>
        <end position="524"/>
    </location>
</feature>
<gene>
    <name evidence="6" type="ORF">VIN01S_23870</name>
</gene>
<dbReference type="InterPro" id="IPR014756">
    <property type="entry name" value="Ig_E-set"/>
</dbReference>
<dbReference type="InterPro" id="IPR013783">
    <property type="entry name" value="Ig-like_fold"/>
</dbReference>
<evidence type="ECO:0000256" key="3">
    <source>
        <dbReference type="PIRSR" id="PIRSR036918-50"/>
    </source>
</evidence>
<evidence type="ECO:0000256" key="2">
    <source>
        <dbReference type="ARBA" id="ARBA00023295"/>
    </source>
</evidence>
<dbReference type="Pfam" id="PF22460">
    <property type="entry name" value="Neopullulanase-like_C"/>
    <property type="match status" value="1"/>
</dbReference>
<dbReference type="OrthoDB" id="9805159at2"/>
<dbReference type="GO" id="GO:0004558">
    <property type="term" value="F:alpha-1,4-glucosidase activity"/>
    <property type="evidence" value="ECO:0007669"/>
    <property type="project" value="InterPro"/>
</dbReference>
<name>A0A4Y3HWM4_9VIBR</name>
<dbReference type="PANTHER" id="PTHR10357">
    <property type="entry name" value="ALPHA-AMYLASE FAMILY MEMBER"/>
    <property type="match status" value="1"/>
</dbReference>
<evidence type="ECO:0000256" key="1">
    <source>
        <dbReference type="ARBA" id="ARBA00022801"/>
    </source>
</evidence>
<evidence type="ECO:0000256" key="4">
    <source>
        <dbReference type="PIRSR" id="PIRSR036918-51"/>
    </source>
</evidence>
<reference evidence="6 7" key="1">
    <citation type="submission" date="2019-06" db="EMBL/GenBank/DDBJ databases">
        <title>Whole genome shotgun sequence of Vibrio inusitatus NBRC 102082.</title>
        <authorList>
            <person name="Hosoyama A."/>
            <person name="Uohara A."/>
            <person name="Ohji S."/>
            <person name="Ichikawa N."/>
        </authorList>
    </citation>
    <scope>NUCLEOTIDE SEQUENCE [LARGE SCALE GENOMIC DNA]</scope>
    <source>
        <strain evidence="6 7">NBRC 102082</strain>
    </source>
</reference>
<dbReference type="InterPro" id="IPR004185">
    <property type="entry name" value="Glyco_hydro_13_lg-like_dom"/>
</dbReference>
<evidence type="ECO:0000313" key="6">
    <source>
        <dbReference type="EMBL" id="GEA51583.1"/>
    </source>
</evidence>
<dbReference type="EMBL" id="BJLF01000011">
    <property type="protein sequence ID" value="GEA51583.1"/>
    <property type="molecule type" value="Genomic_DNA"/>
</dbReference>
<dbReference type="RefSeq" id="WP_141346061.1">
    <property type="nucleotide sequence ID" value="NZ_BJLF01000011.1"/>
</dbReference>
<protein>
    <submittedName>
        <fullName evidence="6">Alpha-glycosidase</fullName>
    </submittedName>
</protein>
<dbReference type="GO" id="GO:0005975">
    <property type="term" value="P:carbohydrate metabolic process"/>
    <property type="evidence" value="ECO:0007669"/>
    <property type="project" value="InterPro"/>
</dbReference>
<dbReference type="PANTHER" id="PTHR10357:SF210">
    <property type="entry name" value="MALTODEXTRIN GLUCOSIDASE"/>
    <property type="match status" value="1"/>
</dbReference>
<dbReference type="InterPro" id="IPR055138">
    <property type="entry name" value="Neopullulanase-like_C"/>
</dbReference>
<evidence type="ECO:0000313" key="7">
    <source>
        <dbReference type="Proteomes" id="UP000318717"/>
    </source>
</evidence>
<accession>A0A4Y3HWM4</accession>
<proteinExistence type="predicted"/>
<keyword evidence="1" id="KW-0378">Hydrolase</keyword>
<feature type="site" description="Transition state stabilizer" evidence="4">
    <location>
        <position position="452"/>
    </location>
</feature>
<dbReference type="CDD" id="cd11338">
    <property type="entry name" value="AmyAc_CMD"/>
    <property type="match status" value="1"/>
</dbReference>
<dbReference type="PIRSF" id="PIRSF036918">
    <property type="entry name" value="Maltodextrin_glucosidase"/>
    <property type="match status" value="1"/>
</dbReference>
<dbReference type="Gene3D" id="3.20.20.80">
    <property type="entry name" value="Glycosidases"/>
    <property type="match status" value="1"/>
</dbReference>
<dbReference type="InterPro" id="IPR017853">
    <property type="entry name" value="GH"/>
</dbReference>
<sequence length="613" mass="70718">MQSPFLFHPQSSNSLTFDGTHLTLTLIVEPIDDIQQIVIRHEPDNEQFYIPMSQIEGASKGRLQVWQVCFPINQDRDVTHYVFKVQTKTSQHWLDARGVSNRIPPKEYHFKFNAQHRPADWMQSQVFYQIFPDRFCNGNPDIGVSSGEYSIKDGTVPAIESEWGSPINNDDSMSVQFFNGDIAGIYSKLDYLQDLGITTLYLNPVFSSLSNHKYDTTDYLNVDPHIGDNEELAELCQEVHRRGMRIVLDAVFNHTSAEHPWFDKSGKGTDGAYHHLDSKYRDYYFFDGESQSYEGWNGVQNLPVLNFEHQEVRDYIYDSDSAVIKHWLRPPYNIDGWRFDVIHMLGEGKGAFNNAHYVKAFRNATKQENSEALVLGEHFFEATSWLQGDQEDGAMNYYGFAHPVRAFFANQDIAYDPISLTSHEFQQWLLEAKAKVPWHNQLAQLNQLDSHDTARFITLLKGDEHKMRQAGLFLMAYIGVPCLYYGTEVGLEGENDPDNRRTFPWERIEHSKWIPFFKQMLALRHKYRSLQSGDLHFFESQNEQLAFARSYGDEQLVALFNSSDKPTEFRVPVWQLGLEFGLAESVLSYEKVSIENGELVMTLSGKGCDLIRL</sequence>
<comment type="caution">
    <text evidence="6">The sequence shown here is derived from an EMBL/GenBank/DDBJ whole genome shotgun (WGS) entry which is preliminary data.</text>
</comment>
<keyword evidence="2 6" id="KW-0326">Glycosidase</keyword>
<dbReference type="InterPro" id="IPR017069">
    <property type="entry name" value="MalZ"/>
</dbReference>
<dbReference type="GO" id="GO:0005737">
    <property type="term" value="C:cytoplasm"/>
    <property type="evidence" value="ECO:0007669"/>
    <property type="project" value="InterPro"/>
</dbReference>
<dbReference type="SUPFAM" id="SSF51011">
    <property type="entry name" value="Glycosyl hydrolase domain"/>
    <property type="match status" value="1"/>
</dbReference>
<dbReference type="InterPro" id="IPR013780">
    <property type="entry name" value="Glyco_hydro_b"/>
</dbReference>
<dbReference type="Pfam" id="PF00128">
    <property type="entry name" value="Alpha-amylase"/>
    <property type="match status" value="1"/>
</dbReference>
<dbReference type="NCBIfam" id="NF008051">
    <property type="entry name" value="PRK10785.1"/>
    <property type="match status" value="1"/>
</dbReference>
<dbReference type="Gene3D" id="2.60.40.1180">
    <property type="entry name" value="Golgi alpha-mannosidase II"/>
    <property type="match status" value="1"/>
</dbReference>
<feature type="active site" description="Proton donor" evidence="3">
    <location>
        <position position="377"/>
    </location>
</feature>
<organism evidence="6 7">
    <name type="scientific">Vibrio inusitatus NBRC 102082</name>
    <dbReference type="NCBI Taxonomy" id="1219070"/>
    <lineage>
        <taxon>Bacteria</taxon>
        <taxon>Pseudomonadati</taxon>
        <taxon>Pseudomonadota</taxon>
        <taxon>Gammaproteobacteria</taxon>
        <taxon>Vibrionales</taxon>
        <taxon>Vibrionaceae</taxon>
        <taxon>Vibrio</taxon>
    </lineage>
</organism>
<dbReference type="SMART" id="SM00642">
    <property type="entry name" value="Aamy"/>
    <property type="match status" value="1"/>
</dbReference>
<evidence type="ECO:0000259" key="5">
    <source>
        <dbReference type="SMART" id="SM00642"/>
    </source>
</evidence>
<dbReference type="Gene3D" id="2.60.40.10">
    <property type="entry name" value="Immunoglobulins"/>
    <property type="match status" value="1"/>
</dbReference>
<keyword evidence="7" id="KW-1185">Reference proteome</keyword>
<dbReference type="SUPFAM" id="SSF51445">
    <property type="entry name" value="(Trans)glycosidases"/>
    <property type="match status" value="1"/>
</dbReference>
<dbReference type="CDD" id="cd02857">
    <property type="entry name" value="E_set_CDase_PDE_N"/>
    <property type="match status" value="1"/>
</dbReference>
<dbReference type="AlphaFoldDB" id="A0A4Y3HWM4"/>
<feature type="active site" description="Nucleophile" evidence="3">
    <location>
        <position position="340"/>
    </location>
</feature>
<dbReference type="SUPFAM" id="SSF81296">
    <property type="entry name" value="E set domains"/>
    <property type="match status" value="1"/>
</dbReference>
<dbReference type="Proteomes" id="UP000318717">
    <property type="component" value="Unassembled WGS sequence"/>
</dbReference>
<dbReference type="InterPro" id="IPR006047">
    <property type="entry name" value="GH13_cat_dom"/>
</dbReference>